<feature type="region of interest" description="Disordered" evidence="2">
    <location>
        <begin position="1"/>
        <end position="61"/>
    </location>
</feature>
<feature type="compositionally biased region" description="Basic and acidic residues" evidence="2">
    <location>
        <begin position="228"/>
        <end position="243"/>
    </location>
</feature>
<dbReference type="InterPro" id="IPR036517">
    <property type="entry name" value="FF_domain_sf"/>
</dbReference>
<dbReference type="SMART" id="SM00456">
    <property type="entry name" value="WW"/>
    <property type="match status" value="2"/>
</dbReference>
<proteinExistence type="predicted"/>
<dbReference type="Pfam" id="PF00397">
    <property type="entry name" value="WW"/>
    <property type="match status" value="1"/>
</dbReference>
<dbReference type="FunFam" id="2.20.70.10:FF:000049">
    <property type="entry name" value="Transcription elongation regulator 1-like"/>
    <property type="match status" value="1"/>
</dbReference>
<dbReference type="PANTHER" id="PTHR15377">
    <property type="entry name" value="TRANSCRIPTION ELONGATION REGULATOR 1"/>
    <property type="match status" value="1"/>
</dbReference>
<feature type="region of interest" description="Disordered" evidence="2">
    <location>
        <begin position="481"/>
        <end position="505"/>
    </location>
</feature>
<evidence type="ECO:0000259" key="3">
    <source>
        <dbReference type="PROSITE" id="PS50020"/>
    </source>
</evidence>
<dbReference type="OrthoDB" id="410044at2759"/>
<dbReference type="Pfam" id="PF01846">
    <property type="entry name" value="FF"/>
    <property type="match status" value="1"/>
</dbReference>
<dbReference type="FunFam" id="1.10.10.440:FF:000035">
    <property type="entry name" value="Putative ff domain protein"/>
    <property type="match status" value="1"/>
</dbReference>
<evidence type="ECO:0000313" key="4">
    <source>
        <dbReference type="EMBL" id="QSS66391.1"/>
    </source>
</evidence>
<feature type="region of interest" description="Disordered" evidence="2">
    <location>
        <begin position="166"/>
        <end position="249"/>
    </location>
</feature>
<feature type="compositionally biased region" description="Acidic residues" evidence="2">
    <location>
        <begin position="208"/>
        <end position="227"/>
    </location>
</feature>
<dbReference type="VEuPathDB" id="FungiDB:I7I51_07248"/>
<reference evidence="4" key="1">
    <citation type="submission" date="2021-01" db="EMBL/GenBank/DDBJ databases">
        <title>Chromosome-level genome assembly of a human fungal pathogen reveals clustering of transcriptionally co-regulated genes.</title>
        <authorList>
            <person name="Voorhies M."/>
            <person name="Cohen S."/>
            <person name="Shea T.P."/>
            <person name="Petrus S."/>
            <person name="Munoz J.F."/>
            <person name="Poplawski S."/>
            <person name="Goldman W.E."/>
            <person name="Michael T."/>
            <person name="Cuomo C.A."/>
            <person name="Sil A."/>
            <person name="Beyhan S."/>
        </authorList>
    </citation>
    <scope>NUCLEOTIDE SEQUENCE</scope>
    <source>
        <strain evidence="4">WU24</strain>
    </source>
</reference>
<feature type="compositionally biased region" description="Basic and acidic residues" evidence="2">
    <location>
        <begin position="166"/>
        <end position="178"/>
    </location>
</feature>
<gene>
    <name evidence="4" type="ORF">I7I51_07248</name>
</gene>
<dbReference type="Gene3D" id="1.10.10.440">
    <property type="entry name" value="FF domain"/>
    <property type="match status" value="2"/>
</dbReference>
<feature type="compositionally biased region" description="Basic and acidic residues" evidence="2">
    <location>
        <begin position="89"/>
        <end position="99"/>
    </location>
</feature>
<name>A0A8A1MJW8_AJECA</name>
<feature type="region of interest" description="Disordered" evidence="2">
    <location>
        <begin position="85"/>
        <end position="124"/>
    </location>
</feature>
<evidence type="ECO:0000313" key="5">
    <source>
        <dbReference type="Proteomes" id="UP000663671"/>
    </source>
</evidence>
<dbReference type="GO" id="GO:0005634">
    <property type="term" value="C:nucleus"/>
    <property type="evidence" value="ECO:0007669"/>
    <property type="project" value="TreeGrafter"/>
</dbReference>
<dbReference type="InterPro" id="IPR045148">
    <property type="entry name" value="TCRG1-like"/>
</dbReference>
<dbReference type="InterPro" id="IPR001202">
    <property type="entry name" value="WW_dom"/>
</dbReference>
<feature type="region of interest" description="Disordered" evidence="2">
    <location>
        <begin position="551"/>
        <end position="571"/>
    </location>
</feature>
<dbReference type="PANTHER" id="PTHR15377:SF3">
    <property type="entry name" value="WW DOMAIN-CONTAINING PROTEIN"/>
    <property type="match status" value="1"/>
</dbReference>
<keyword evidence="1" id="KW-0677">Repeat</keyword>
<evidence type="ECO:0000256" key="1">
    <source>
        <dbReference type="ARBA" id="ARBA00022737"/>
    </source>
</evidence>
<accession>A0A8A1MJW8</accession>
<dbReference type="SUPFAM" id="SSF51045">
    <property type="entry name" value="WW domain"/>
    <property type="match status" value="1"/>
</dbReference>
<feature type="compositionally biased region" description="Polar residues" evidence="2">
    <location>
        <begin position="29"/>
        <end position="38"/>
    </location>
</feature>
<protein>
    <submittedName>
        <fullName evidence="4">FF domain-containing protein</fullName>
    </submittedName>
</protein>
<dbReference type="PROSITE" id="PS01159">
    <property type="entry name" value="WW_DOMAIN_1"/>
    <property type="match status" value="1"/>
</dbReference>
<dbReference type="Proteomes" id="UP000663671">
    <property type="component" value="Chromosome 3"/>
</dbReference>
<dbReference type="PROSITE" id="PS50020">
    <property type="entry name" value="WW_DOMAIN_2"/>
    <property type="match status" value="1"/>
</dbReference>
<dbReference type="GO" id="GO:0070063">
    <property type="term" value="F:RNA polymerase binding"/>
    <property type="evidence" value="ECO:0007669"/>
    <property type="project" value="InterPro"/>
</dbReference>
<feature type="domain" description="WW" evidence="3">
    <location>
        <begin position="10"/>
        <end position="43"/>
    </location>
</feature>
<dbReference type="Gene3D" id="2.20.70.10">
    <property type="match status" value="2"/>
</dbReference>
<organism evidence="4 5">
    <name type="scientific">Ajellomyces capsulatus</name>
    <name type="common">Darling's disease fungus</name>
    <name type="synonym">Histoplasma capsulatum</name>
    <dbReference type="NCBI Taxonomy" id="5037"/>
    <lineage>
        <taxon>Eukaryota</taxon>
        <taxon>Fungi</taxon>
        <taxon>Dikarya</taxon>
        <taxon>Ascomycota</taxon>
        <taxon>Pezizomycotina</taxon>
        <taxon>Eurotiomycetes</taxon>
        <taxon>Eurotiomycetidae</taxon>
        <taxon>Onygenales</taxon>
        <taxon>Ajellomycetaceae</taxon>
        <taxon>Histoplasma</taxon>
    </lineage>
</organism>
<evidence type="ECO:0000256" key="2">
    <source>
        <dbReference type="SAM" id="MobiDB-lite"/>
    </source>
</evidence>
<sequence length="571" mass="65686">MLKSTYSALSPLPPGWTEHKAPSGHSYYYNAQTKQSTYKRPAPLPSDSPHEGAPAQPPFGFPAAFTGVPIPEFAHQSHYGPMPFNIAGHFDKSRRDSAGNRRHHDRRPRHPEDRPKSKHAIPGCHPWLLVKTKLGRRFVHNPDTNDSFWKFPPDVLKGVVEYDRLERERTERGERGEPSGEEQPEAGVPGSVSQEREQLPSVGRNEPREEEDSDEYEEVEVTDEEGEEGTKPYKREGTDKEASETGPIEFNEGDIEYQLAAMGEEYGLDPGEYGEPGEEGWEDGAEGLPLTAEDSVALFRDLLDDFRINPYMPWEKLIEEGKIIDDSRYTIMPNMRSRREAWTDWSRDRIQDLKERREKEEKKDPRIRFLAFLQEYATPKLYWPEFKRKYRKEPEMKDNKLSDKDREKLYRDHVSRLKLSESTRKSDLSTLLKSIPIHELNRSSTPDTLPASILADLRYISLAPNVRDSLIQAYILTLSPSPEPDNISAEERAARDKRRAEREKREKAFAERELLVQEQKRKQRGALMHGRDMLRQGEAELAMAMRVGKEGLKSHMEPKMAAQVLSDDNDG</sequence>
<dbReference type="GO" id="GO:0003712">
    <property type="term" value="F:transcription coregulator activity"/>
    <property type="evidence" value="ECO:0007669"/>
    <property type="project" value="TreeGrafter"/>
</dbReference>
<dbReference type="AlphaFoldDB" id="A0A8A1MJW8"/>
<dbReference type="InterPro" id="IPR036020">
    <property type="entry name" value="WW_dom_sf"/>
</dbReference>
<dbReference type="EMBL" id="CP069115">
    <property type="protein sequence ID" value="QSS66391.1"/>
    <property type="molecule type" value="Genomic_DNA"/>
</dbReference>
<feature type="compositionally biased region" description="Basic and acidic residues" evidence="2">
    <location>
        <begin position="489"/>
        <end position="505"/>
    </location>
</feature>
<dbReference type="CDD" id="cd00201">
    <property type="entry name" value="WW"/>
    <property type="match status" value="1"/>
</dbReference>
<feature type="compositionally biased region" description="Basic residues" evidence="2">
    <location>
        <begin position="100"/>
        <end position="109"/>
    </location>
</feature>
<dbReference type="SUPFAM" id="SSF81698">
    <property type="entry name" value="FF domain"/>
    <property type="match status" value="1"/>
</dbReference>
<dbReference type="InterPro" id="IPR002713">
    <property type="entry name" value="FF_domain"/>
</dbReference>